<accession>A0A2J8N7J7</accession>
<dbReference type="PANTHER" id="PTHR11905:SF24">
    <property type="entry name" value="DISINTEGRIN AND METALLOPROTEINASE DOMAIN-CONTAINING PROTEIN 32"/>
    <property type="match status" value="1"/>
</dbReference>
<reference evidence="1 2" key="1">
    <citation type="submission" date="2017-12" db="EMBL/GenBank/DDBJ databases">
        <title>High-resolution comparative analysis of great ape genomes.</title>
        <authorList>
            <person name="Pollen A."/>
            <person name="Hastie A."/>
            <person name="Hormozdiari F."/>
            <person name="Dougherty M."/>
            <person name="Liu R."/>
            <person name="Chaisson M."/>
            <person name="Hoppe E."/>
            <person name="Hill C."/>
            <person name="Pang A."/>
            <person name="Hillier L."/>
            <person name="Baker C."/>
            <person name="Armstrong J."/>
            <person name="Shendure J."/>
            <person name="Paten B."/>
            <person name="Wilson R."/>
            <person name="Chao H."/>
            <person name="Schneider V."/>
            <person name="Ventura M."/>
            <person name="Kronenberg Z."/>
            <person name="Murali S."/>
            <person name="Gordon D."/>
            <person name="Cantsilieris S."/>
            <person name="Munson K."/>
            <person name="Nelson B."/>
            <person name="Raja A."/>
            <person name="Underwood J."/>
            <person name="Diekhans M."/>
            <person name="Fiddes I."/>
            <person name="Haussler D."/>
            <person name="Eichler E."/>
        </authorList>
    </citation>
    <scope>NUCLEOTIDE SEQUENCE [LARGE SCALE GENOMIC DNA]</scope>
    <source>
        <strain evidence="1">Yerkes chimp pedigree #C0471</strain>
    </source>
</reference>
<dbReference type="Proteomes" id="UP000236370">
    <property type="component" value="Unassembled WGS sequence"/>
</dbReference>
<organism evidence="1 2">
    <name type="scientific">Pan troglodytes</name>
    <name type="common">Chimpanzee</name>
    <dbReference type="NCBI Taxonomy" id="9598"/>
    <lineage>
        <taxon>Eukaryota</taxon>
        <taxon>Metazoa</taxon>
        <taxon>Chordata</taxon>
        <taxon>Craniata</taxon>
        <taxon>Vertebrata</taxon>
        <taxon>Euteleostomi</taxon>
        <taxon>Mammalia</taxon>
        <taxon>Eutheria</taxon>
        <taxon>Euarchontoglires</taxon>
        <taxon>Primates</taxon>
        <taxon>Haplorrhini</taxon>
        <taxon>Catarrhini</taxon>
        <taxon>Hominidae</taxon>
        <taxon>Pan</taxon>
    </lineage>
</organism>
<comment type="caution">
    <text evidence="1">The sequence shown here is derived from an EMBL/GenBank/DDBJ whole genome shotgun (WGS) entry which is preliminary data.</text>
</comment>
<sequence length="53" mass="5986">MIYLYNQGSMNTYSSDIQTQCYYQGNIEGYPDSMVTLSTCSGLRGILQFENVS</sequence>
<dbReference type="AlphaFoldDB" id="A0A2J8N7J7"/>
<proteinExistence type="predicted"/>
<protein>
    <submittedName>
        <fullName evidence="1">ADAM32 isoform 12</fullName>
    </submittedName>
</protein>
<evidence type="ECO:0000313" key="2">
    <source>
        <dbReference type="Proteomes" id="UP000236370"/>
    </source>
</evidence>
<gene>
    <name evidence="1" type="ORF">CK820_G0013087</name>
</gene>
<dbReference type="PANTHER" id="PTHR11905">
    <property type="entry name" value="ADAM A DISINTEGRIN AND METALLOPROTEASE DOMAIN"/>
    <property type="match status" value="1"/>
</dbReference>
<evidence type="ECO:0000313" key="1">
    <source>
        <dbReference type="EMBL" id="PNI67749.1"/>
    </source>
</evidence>
<feature type="non-terminal residue" evidence="1">
    <location>
        <position position="53"/>
    </location>
</feature>
<name>A0A2J8N7J7_PANTR</name>
<dbReference type="EMBL" id="NBAG03000233">
    <property type="protein sequence ID" value="PNI67749.1"/>
    <property type="molecule type" value="Genomic_DNA"/>
</dbReference>